<dbReference type="Pfam" id="PF00856">
    <property type="entry name" value="SET"/>
    <property type="match status" value="1"/>
</dbReference>
<dbReference type="OrthoDB" id="9790349at2"/>
<dbReference type="InterPro" id="IPR001214">
    <property type="entry name" value="SET_dom"/>
</dbReference>
<dbReference type="EMBL" id="LAJE02000292">
    <property type="protein sequence ID" value="OEO29297.1"/>
    <property type="molecule type" value="Genomic_DNA"/>
</dbReference>
<dbReference type="Gene3D" id="2.170.270.10">
    <property type="entry name" value="SET domain"/>
    <property type="match status" value="1"/>
</dbReference>
<accession>A0A1E5XL29</accession>
<evidence type="ECO:0000313" key="3">
    <source>
        <dbReference type="Proteomes" id="UP000095463"/>
    </source>
</evidence>
<organism evidence="2 3">
    <name type="scientific">Devosia insulae DS-56</name>
    <dbReference type="NCBI Taxonomy" id="1116389"/>
    <lineage>
        <taxon>Bacteria</taxon>
        <taxon>Pseudomonadati</taxon>
        <taxon>Pseudomonadota</taxon>
        <taxon>Alphaproteobacteria</taxon>
        <taxon>Hyphomicrobiales</taxon>
        <taxon>Devosiaceae</taxon>
        <taxon>Devosia</taxon>
    </lineage>
</organism>
<evidence type="ECO:0000259" key="1">
    <source>
        <dbReference type="Pfam" id="PF00856"/>
    </source>
</evidence>
<dbReference type="Proteomes" id="UP000095463">
    <property type="component" value="Unassembled WGS sequence"/>
</dbReference>
<dbReference type="SUPFAM" id="SSF82199">
    <property type="entry name" value="SET domain"/>
    <property type="match status" value="1"/>
</dbReference>
<keyword evidence="3" id="KW-1185">Reference proteome</keyword>
<evidence type="ECO:0000313" key="2">
    <source>
        <dbReference type="EMBL" id="OEO29297.1"/>
    </source>
</evidence>
<proteinExistence type="predicted"/>
<sequence length="146" mass="16246">MNLHIDSFTEAFLGDGAYVPTVADAVVGPSRIAGRGLFSSRARRAGELLAELDGQLVEWERFPQVLETLEWNAVTQELLLVRPLRTSYGLINHSSDPNVVIDPDGRHMRCARAVELGEEFTMDYLAQPVPEAYLVLPEAKVLRGER</sequence>
<feature type="domain" description="SET" evidence="1">
    <location>
        <begin position="34"/>
        <end position="124"/>
    </location>
</feature>
<gene>
    <name evidence="2" type="ORF">VW23_026385</name>
</gene>
<comment type="caution">
    <text evidence="2">The sequence shown here is derived from an EMBL/GenBank/DDBJ whole genome shotgun (WGS) entry which is preliminary data.</text>
</comment>
<protein>
    <recommendedName>
        <fullName evidence="1">SET domain-containing protein</fullName>
    </recommendedName>
</protein>
<dbReference type="AlphaFoldDB" id="A0A1E5XL29"/>
<reference evidence="2 3" key="1">
    <citation type="journal article" date="2015" name="Genome Announc.">
        <title>Genome Assemblies of Three Soil-Associated Devosia species: D. insulae, D. limi, and D. soli.</title>
        <authorList>
            <person name="Hassan Y.I."/>
            <person name="Lepp D."/>
            <person name="Zhou T."/>
        </authorList>
    </citation>
    <scope>NUCLEOTIDE SEQUENCE [LARGE SCALE GENOMIC DNA]</scope>
    <source>
        <strain evidence="2 3">DS-56</strain>
    </source>
</reference>
<dbReference type="InterPro" id="IPR046341">
    <property type="entry name" value="SET_dom_sf"/>
</dbReference>
<name>A0A1E5XL29_9HYPH</name>
<dbReference type="RefSeq" id="WP_069911449.1">
    <property type="nucleotide sequence ID" value="NZ_LAJE02000292.1"/>
</dbReference>